<evidence type="ECO:0000256" key="4">
    <source>
        <dbReference type="ARBA" id="ARBA00022763"/>
    </source>
</evidence>
<dbReference type="InterPro" id="IPR031099">
    <property type="entry name" value="BRCA1-associated"/>
</dbReference>
<evidence type="ECO:0000256" key="1">
    <source>
        <dbReference type="ARBA" id="ARBA00004123"/>
    </source>
</evidence>
<feature type="region of interest" description="Disordered" evidence="10">
    <location>
        <begin position="100"/>
        <end position="123"/>
    </location>
</feature>
<reference evidence="13 14" key="1">
    <citation type="journal article" date="2023" name="Commun. Biol.">
        <title>Reorganization of the ancestral sex-determining regions during the evolution of trioecy in Pleodorina starrii.</title>
        <authorList>
            <person name="Takahashi K."/>
            <person name="Suzuki S."/>
            <person name="Kawai-Toyooka H."/>
            <person name="Yamamoto K."/>
            <person name="Hamaji T."/>
            <person name="Ootsuki R."/>
            <person name="Yamaguchi H."/>
            <person name="Kawachi M."/>
            <person name="Higashiyama T."/>
            <person name="Nozaki H."/>
        </authorList>
    </citation>
    <scope>NUCLEOTIDE SEQUENCE [LARGE SCALE GENOMIC DNA]</scope>
    <source>
        <strain evidence="13 14">NIES-4479</strain>
    </source>
</reference>
<feature type="region of interest" description="Disordered" evidence="10">
    <location>
        <begin position="375"/>
        <end position="431"/>
    </location>
</feature>
<dbReference type="GO" id="GO:0045944">
    <property type="term" value="P:positive regulation of transcription by RNA polymerase II"/>
    <property type="evidence" value="ECO:0007669"/>
    <property type="project" value="TreeGrafter"/>
</dbReference>
<feature type="compositionally biased region" description="Low complexity" evidence="10">
    <location>
        <begin position="847"/>
        <end position="860"/>
    </location>
</feature>
<keyword evidence="6" id="KW-0862">Zinc</keyword>
<dbReference type="InterPro" id="IPR017907">
    <property type="entry name" value="Znf_RING_CS"/>
</dbReference>
<dbReference type="Pfam" id="PF13923">
    <property type="entry name" value="zf-C3HC4_2"/>
    <property type="match status" value="1"/>
</dbReference>
<name>A0A9W6EWJ3_9CHLO</name>
<dbReference type="SUPFAM" id="SSF57850">
    <property type="entry name" value="RING/U-box"/>
    <property type="match status" value="1"/>
</dbReference>
<dbReference type="PROSITE" id="PS50089">
    <property type="entry name" value="ZF_RING_2"/>
    <property type="match status" value="1"/>
</dbReference>
<evidence type="ECO:0000256" key="3">
    <source>
        <dbReference type="ARBA" id="ARBA00022737"/>
    </source>
</evidence>
<dbReference type="GO" id="GO:0000724">
    <property type="term" value="P:double-strand break repair via homologous recombination"/>
    <property type="evidence" value="ECO:0007669"/>
    <property type="project" value="TreeGrafter"/>
</dbReference>
<feature type="region of interest" description="Disordered" evidence="10">
    <location>
        <begin position="651"/>
        <end position="682"/>
    </location>
</feature>
<feature type="domain" description="BRCT" evidence="12">
    <location>
        <begin position="1114"/>
        <end position="1202"/>
    </location>
</feature>
<feature type="compositionally biased region" description="Gly residues" evidence="10">
    <location>
        <begin position="651"/>
        <end position="662"/>
    </location>
</feature>
<protein>
    <recommendedName>
        <fullName evidence="15">RING-type E3 ubiquitin transferase BRCA1</fullName>
    </recommendedName>
</protein>
<feature type="region of interest" description="Disordered" evidence="10">
    <location>
        <begin position="972"/>
        <end position="1096"/>
    </location>
</feature>
<sequence>MCARPDIGALQAACSAFLDECKCPLCGLPWRDASTFPCGHTFCYDCAIATLEGPGISQSECPTCKAKYWKKDLKSNPYMGSVLEHARKILGAAALQATATAGRGGDGDGNEAAADSNSGSDNASRGDVYAGYTLAAGFTGNGAPSRAEQASNWTGAAALGAGGHAANGESRGGVPRRPSPGLVKDSWPGHPPPGADGAGPAACASPREPHHARLLHQPAQAWSPVPQPAPAPQGPTALPSLGAVQSVQSRLPGGVLGQGGASPLAQAGAHQHSTGLMQPAKEMHRREEATAASAAAAAAAAAAVAAAGAARPLHLDRGGSAGTACSLLAAAEQHAAATSAQLEPGPAAAERAPASEQRRVAPVMGQASHFATPNAVAQRAAAGTGQRLPYTPPAPNPPALGHAAAAAGGSGRHGDVAPVERGAPPALPRPPAGGVSAAPFGVGGAGFAAFGSHPLCAVGSAAIATPNAQLVSQPRSQAGTGWALPSNGLPAAGGGTGCGRQLPGSVVSIRRGTPSVNNAYLDFHSLLEQPMCCAAVRRPTGHSDALGRGGGDGGGGVAVCEEPGWLEEFREVAWLRRLAMLPGPTEQEREALEFELSIVGMFLGELRSMIGELEAESDGGVVAVTAGGGVLAVAGLEAACAPSLHHLGGGDGVGPAGGGDVSGGREAQCGGSVGGVPQQSSAAGAEHIGAMEGDGAAGFQRRGQGAAHAPLPEDGRINQPAAASPQPLPSQQQGRQQQQQQVEFPEWQRGVQGAGHAPAVAVPERLHEAPADLVAVDVEEMNARHGSAAMGPSGHGGACNLGAVGPQDKGDRPQPASGDGESGSREIEGWRAKQSTAQGTPPPSCNLALRRAPGGAASAGSDEDNVGRGPRCKRARTEAAGGARAAAEPAGAVRAAPAAAAAGGLRTTSPEPGALAAAAQPVTGVVEHSHGGRRTGAAAGCGDGGDGTAAVGCPTSEAGRGIVTARLQGAPHAASTLAAPESPLAHRAPSPVPCPQQQQQEPEHQAGGQANARRRHEKAPANKRHRSEPLPQPQPLEPLSLNPLAPPPQQQMQMQKQPLPQQLTNLPAGGQRQARRAKARERGSAAAAAAAAAAPMPGVELAAPGPAGRRAKPLYLLSTTLSPEERARLKELTRRVRGLELLGDVQQQLTHLVVSLNSEGQVMGRTIKYLRAVIQGCWVVGMAWVDACLAAGRLLPEGPFEATGDTVHPGTPAITRLRPERGDPPLFSGLRFCVMYLKGTFDGGITKPELEALLQAAGGTLVRRPANRAAAAGGGNAAPAAAPVTAAAALFGAAAASDLYDTTGLCTQQQQMASQQQQQEERGAGGSPLPAGMPPVFVLVTPEVNVDAARIVREWGCAPIKTSWVYDCISHYTLLPPEAFRSGHEPYSSATDTS</sequence>
<gene>
    <name evidence="13" type="primary">PLEST007460</name>
    <name evidence="13" type="ORF">PLESTB_000064500</name>
</gene>
<dbReference type="Gene3D" id="3.30.40.10">
    <property type="entry name" value="Zinc/RING finger domain, C3HC4 (zinc finger)"/>
    <property type="match status" value="1"/>
</dbReference>
<organism evidence="13 14">
    <name type="scientific">Pleodorina starrii</name>
    <dbReference type="NCBI Taxonomy" id="330485"/>
    <lineage>
        <taxon>Eukaryota</taxon>
        <taxon>Viridiplantae</taxon>
        <taxon>Chlorophyta</taxon>
        <taxon>core chlorophytes</taxon>
        <taxon>Chlorophyceae</taxon>
        <taxon>CS clade</taxon>
        <taxon>Chlamydomonadales</taxon>
        <taxon>Volvocaceae</taxon>
        <taxon>Pleodorina</taxon>
    </lineage>
</organism>
<feature type="region of interest" description="Disordered" evidence="10">
    <location>
        <begin position="251"/>
        <end position="282"/>
    </location>
</feature>
<feature type="compositionally biased region" description="Low complexity" evidence="10">
    <location>
        <begin position="337"/>
        <end position="355"/>
    </location>
</feature>
<keyword evidence="2" id="KW-0479">Metal-binding</keyword>
<evidence type="ECO:0000256" key="9">
    <source>
        <dbReference type="PROSITE-ProRule" id="PRU00175"/>
    </source>
</evidence>
<keyword evidence="7" id="KW-0234">DNA repair</keyword>
<feature type="compositionally biased region" description="Basic and acidic residues" evidence="10">
    <location>
        <begin position="822"/>
        <end position="831"/>
    </location>
</feature>
<dbReference type="PROSITE" id="PS00518">
    <property type="entry name" value="ZF_RING_1"/>
    <property type="match status" value="1"/>
</dbReference>
<dbReference type="InterPro" id="IPR013083">
    <property type="entry name" value="Znf_RING/FYVE/PHD"/>
</dbReference>
<feature type="region of interest" description="Disordered" evidence="10">
    <location>
        <begin position="161"/>
        <end position="212"/>
    </location>
</feature>
<dbReference type="GO" id="GO:0005634">
    <property type="term" value="C:nucleus"/>
    <property type="evidence" value="ECO:0007669"/>
    <property type="project" value="UniProtKB-SubCell"/>
</dbReference>
<feature type="region of interest" description="Disordered" evidence="10">
    <location>
        <begin position="786"/>
        <end position="883"/>
    </location>
</feature>
<feature type="compositionally biased region" description="Basic residues" evidence="10">
    <location>
        <begin position="1012"/>
        <end position="1026"/>
    </location>
</feature>
<proteinExistence type="predicted"/>
<dbReference type="SMART" id="SM00292">
    <property type="entry name" value="BRCT"/>
    <property type="match status" value="2"/>
</dbReference>
<feature type="region of interest" description="Disordered" evidence="10">
    <location>
        <begin position="337"/>
        <end position="360"/>
    </location>
</feature>
<feature type="compositionally biased region" description="Low complexity" evidence="10">
    <location>
        <begin position="995"/>
        <end position="1010"/>
    </location>
</feature>
<dbReference type="PANTHER" id="PTHR13763:SF0">
    <property type="entry name" value="BREAST CANCER TYPE 1 SUSCEPTIBILITY PROTEIN"/>
    <property type="match status" value="1"/>
</dbReference>
<feature type="compositionally biased region" description="Low complexity" evidence="10">
    <location>
        <begin position="1050"/>
        <end position="1072"/>
    </location>
</feature>
<keyword evidence="14" id="KW-1185">Reference proteome</keyword>
<evidence type="ECO:0000313" key="13">
    <source>
        <dbReference type="EMBL" id="GLC48148.1"/>
    </source>
</evidence>
<evidence type="ECO:0000256" key="5">
    <source>
        <dbReference type="ARBA" id="ARBA00022771"/>
    </source>
</evidence>
<evidence type="ECO:0008006" key="15">
    <source>
        <dbReference type="Google" id="ProtNLM"/>
    </source>
</evidence>
<dbReference type="OrthoDB" id="549707at2759"/>
<accession>A0A9W6EWJ3</accession>
<feature type="compositionally biased region" description="Low complexity" evidence="10">
    <location>
        <begin position="1084"/>
        <end position="1094"/>
    </location>
</feature>
<dbReference type="PANTHER" id="PTHR13763">
    <property type="entry name" value="BREAST CANCER TYPE 1 SUSCEPTIBILITY PROTEIN BRCA1"/>
    <property type="match status" value="1"/>
</dbReference>
<evidence type="ECO:0000256" key="10">
    <source>
        <dbReference type="SAM" id="MobiDB-lite"/>
    </source>
</evidence>
<keyword evidence="8" id="KW-0539">Nucleus</keyword>
<evidence type="ECO:0000256" key="6">
    <source>
        <dbReference type="ARBA" id="ARBA00022833"/>
    </source>
</evidence>
<keyword evidence="3" id="KW-0677">Repeat</keyword>
<dbReference type="InterPro" id="IPR036420">
    <property type="entry name" value="BRCT_dom_sf"/>
</dbReference>
<keyword evidence="5 9" id="KW-0863">Zinc-finger</keyword>
<dbReference type="SUPFAM" id="SSF52113">
    <property type="entry name" value="BRCT domain"/>
    <property type="match status" value="1"/>
</dbReference>
<feature type="compositionally biased region" description="Low complexity" evidence="10">
    <location>
        <begin position="719"/>
        <end position="741"/>
    </location>
</feature>
<comment type="caution">
    <text evidence="13">The sequence shown here is derived from an EMBL/GenBank/DDBJ whole genome shotgun (WGS) entry which is preliminary data.</text>
</comment>
<dbReference type="SMART" id="SM00184">
    <property type="entry name" value="RING"/>
    <property type="match status" value="1"/>
</dbReference>
<comment type="subcellular location">
    <subcellularLocation>
        <location evidence="1">Nucleus</location>
    </subcellularLocation>
</comment>
<feature type="compositionally biased region" description="Low complexity" evidence="10">
    <location>
        <begin position="110"/>
        <end position="123"/>
    </location>
</feature>
<feature type="domain" description="RING-type" evidence="11">
    <location>
        <begin position="23"/>
        <end position="65"/>
    </location>
</feature>
<keyword evidence="4" id="KW-0227">DNA damage</keyword>
<evidence type="ECO:0000313" key="14">
    <source>
        <dbReference type="Proteomes" id="UP001165080"/>
    </source>
</evidence>
<evidence type="ECO:0000259" key="12">
    <source>
        <dbReference type="PROSITE" id="PS50172"/>
    </source>
</evidence>
<dbReference type="PROSITE" id="PS50172">
    <property type="entry name" value="BRCT"/>
    <property type="match status" value="1"/>
</dbReference>
<dbReference type="InterPro" id="IPR001841">
    <property type="entry name" value="Znf_RING"/>
</dbReference>
<dbReference type="Gene3D" id="3.40.50.10190">
    <property type="entry name" value="BRCT domain"/>
    <property type="match status" value="2"/>
</dbReference>
<dbReference type="Proteomes" id="UP001165080">
    <property type="component" value="Unassembled WGS sequence"/>
</dbReference>
<dbReference type="InterPro" id="IPR001357">
    <property type="entry name" value="BRCT_dom"/>
</dbReference>
<evidence type="ECO:0000256" key="7">
    <source>
        <dbReference type="ARBA" id="ARBA00023204"/>
    </source>
</evidence>
<feature type="compositionally biased region" description="Low complexity" evidence="10">
    <location>
        <begin position="695"/>
        <end position="709"/>
    </location>
</feature>
<evidence type="ECO:0000256" key="8">
    <source>
        <dbReference type="ARBA" id="ARBA00023242"/>
    </source>
</evidence>
<dbReference type="GO" id="GO:0008270">
    <property type="term" value="F:zinc ion binding"/>
    <property type="evidence" value="ECO:0007669"/>
    <property type="project" value="UniProtKB-KW"/>
</dbReference>
<evidence type="ECO:0000256" key="2">
    <source>
        <dbReference type="ARBA" id="ARBA00022723"/>
    </source>
</evidence>
<evidence type="ECO:0000259" key="11">
    <source>
        <dbReference type="PROSITE" id="PS50089"/>
    </source>
</evidence>
<dbReference type="EMBL" id="BRXU01000001">
    <property type="protein sequence ID" value="GLC48148.1"/>
    <property type="molecule type" value="Genomic_DNA"/>
</dbReference>
<dbReference type="GO" id="GO:0004842">
    <property type="term" value="F:ubiquitin-protein transferase activity"/>
    <property type="evidence" value="ECO:0007669"/>
    <property type="project" value="TreeGrafter"/>
</dbReference>
<feature type="region of interest" description="Disordered" evidence="10">
    <location>
        <begin position="695"/>
        <end position="743"/>
    </location>
</feature>